<dbReference type="RefSeq" id="WP_092354192.1">
    <property type="nucleotide sequence ID" value="NZ_CANARU010000028.1"/>
</dbReference>
<dbReference type="OrthoDB" id="9965932at2"/>
<dbReference type="AlphaFoldDB" id="A0A1I0FE82"/>
<protein>
    <submittedName>
        <fullName evidence="1">Uncharacterized protein</fullName>
    </submittedName>
</protein>
<dbReference type="EMBL" id="FOIN01000018">
    <property type="protein sequence ID" value="SET55664.1"/>
    <property type="molecule type" value="Genomic_DNA"/>
</dbReference>
<sequence>MEDLDKLFELIIKIEKELDNSSNSCFNDEMTLMLKIINCECNYIVLLNDYIRLQKSKYN</sequence>
<accession>A0A1I0FE82</accession>
<reference evidence="2" key="1">
    <citation type="submission" date="2016-10" db="EMBL/GenBank/DDBJ databases">
        <authorList>
            <person name="Varghese N."/>
            <person name="Submissions S."/>
        </authorList>
    </citation>
    <scope>NUCLEOTIDE SEQUENCE [LARGE SCALE GENOMIC DNA]</scope>
    <source>
        <strain evidence="2">DSM 1551</strain>
    </source>
</reference>
<gene>
    <name evidence="1" type="ORF">SAMN04489758_11820</name>
</gene>
<dbReference type="Proteomes" id="UP000198558">
    <property type="component" value="Unassembled WGS sequence"/>
</dbReference>
<evidence type="ECO:0000313" key="2">
    <source>
        <dbReference type="Proteomes" id="UP000198558"/>
    </source>
</evidence>
<name>A0A1I0FE82_9FIRM</name>
<organism evidence="1 2">
    <name type="scientific">Thomasclavelia cocleata</name>
    <dbReference type="NCBI Taxonomy" id="69824"/>
    <lineage>
        <taxon>Bacteria</taxon>
        <taxon>Bacillati</taxon>
        <taxon>Bacillota</taxon>
        <taxon>Erysipelotrichia</taxon>
        <taxon>Erysipelotrichales</taxon>
        <taxon>Coprobacillaceae</taxon>
        <taxon>Thomasclavelia</taxon>
    </lineage>
</organism>
<evidence type="ECO:0000313" key="1">
    <source>
        <dbReference type="EMBL" id="SET55664.1"/>
    </source>
</evidence>
<dbReference type="GeneID" id="78288567"/>
<proteinExistence type="predicted"/>
<keyword evidence="2" id="KW-1185">Reference proteome</keyword>